<accession>A0A1V9YF60</accession>
<dbReference type="AlphaFoldDB" id="A0A1V9YF60"/>
<keyword evidence="2" id="KW-1185">Reference proteome</keyword>
<dbReference type="Proteomes" id="UP000243579">
    <property type="component" value="Unassembled WGS sequence"/>
</dbReference>
<dbReference type="STRING" id="1202772.A0A1V9YF60"/>
<organism evidence="1 2">
    <name type="scientific">Achlya hypogyna</name>
    <name type="common">Oomycete</name>
    <name type="synonym">Protoachlya hypogyna</name>
    <dbReference type="NCBI Taxonomy" id="1202772"/>
    <lineage>
        <taxon>Eukaryota</taxon>
        <taxon>Sar</taxon>
        <taxon>Stramenopiles</taxon>
        <taxon>Oomycota</taxon>
        <taxon>Saprolegniomycetes</taxon>
        <taxon>Saprolegniales</taxon>
        <taxon>Achlyaceae</taxon>
        <taxon>Achlya</taxon>
    </lineage>
</organism>
<evidence type="ECO:0000313" key="2">
    <source>
        <dbReference type="Proteomes" id="UP000243579"/>
    </source>
</evidence>
<dbReference type="EMBL" id="JNBR01001898">
    <property type="protein sequence ID" value="OQR84339.1"/>
    <property type="molecule type" value="Genomic_DNA"/>
</dbReference>
<dbReference type="SUPFAM" id="SSF53098">
    <property type="entry name" value="Ribonuclease H-like"/>
    <property type="match status" value="1"/>
</dbReference>
<sequence length="211" mass="23727">MAKNLYDTFYNYTGYEYWVEAMNDFVREQCEVETKHLVQVEHAGCVKFMGRLFEALTLRFPQETESTVAHLGCLYPSHMLMAASLPAFGVVSIDYLVETYRAFVEDADVVHMQYGGYNADNLLQLVIGVNHVTSNYPSIVVLLKIALTMAHGSVDCERAISLQNLIKSKSRNGLSVEHLEELMTCSRDGPTLAEIDAARQTRTWTCVIDAT</sequence>
<gene>
    <name evidence="1" type="ORF">ACHHYP_13517</name>
</gene>
<evidence type="ECO:0000313" key="1">
    <source>
        <dbReference type="EMBL" id="OQR84339.1"/>
    </source>
</evidence>
<proteinExistence type="predicted"/>
<dbReference type="PANTHER" id="PTHR46880">
    <property type="entry name" value="RAS-ASSOCIATING DOMAIN-CONTAINING PROTEIN"/>
    <property type="match status" value="1"/>
</dbReference>
<dbReference type="InterPro" id="IPR012337">
    <property type="entry name" value="RNaseH-like_sf"/>
</dbReference>
<dbReference type="OrthoDB" id="6159421at2759"/>
<reference evidence="1 2" key="1">
    <citation type="journal article" date="2014" name="Genome Biol. Evol.">
        <title>The secreted proteins of Achlya hypogyna and Thraustotheca clavata identify the ancestral oomycete secretome and reveal gene acquisitions by horizontal gene transfer.</title>
        <authorList>
            <person name="Misner I."/>
            <person name="Blouin N."/>
            <person name="Leonard G."/>
            <person name="Richards T.A."/>
            <person name="Lane C.E."/>
        </authorList>
    </citation>
    <scope>NUCLEOTIDE SEQUENCE [LARGE SCALE GENOMIC DNA]</scope>
    <source>
        <strain evidence="1 2">ATCC 48635</strain>
    </source>
</reference>
<name>A0A1V9YF60_ACHHY</name>
<dbReference type="PANTHER" id="PTHR46880:SF5">
    <property type="entry name" value="DUF4371 DOMAIN-CONTAINING PROTEIN"/>
    <property type="match status" value="1"/>
</dbReference>
<comment type="caution">
    <text evidence="1">The sequence shown here is derived from an EMBL/GenBank/DDBJ whole genome shotgun (WGS) entry which is preliminary data.</text>
</comment>
<protein>
    <submittedName>
        <fullName evidence="1">Uncharacterized protein</fullName>
    </submittedName>
</protein>